<accession>A0AAV9X1E6</accession>
<evidence type="ECO:0000313" key="2">
    <source>
        <dbReference type="EMBL" id="KAK6532176.1"/>
    </source>
</evidence>
<feature type="chain" id="PRO_5043720976" evidence="1">
    <location>
        <begin position="18"/>
        <end position="159"/>
    </location>
</feature>
<feature type="signal peptide" evidence="1">
    <location>
        <begin position="1"/>
        <end position="17"/>
    </location>
</feature>
<comment type="caution">
    <text evidence="2">The sequence shown here is derived from an EMBL/GenBank/DDBJ whole genome shotgun (WGS) entry which is preliminary data.</text>
</comment>
<sequence>MKTTLSVFFTMAALATAAPFVGLGSGQTCGGLAGLGCPSGETCRKATANLNCADCMGTCVSMGSLLNERTPQFDIQIQECGGNSGLNCPGAKVCVFNPDKPDCKECAGVCVTPKTCGGFFNTLCDNQDDMCVDDPTDPCDPAKGAEDCPGLCVSPKAFA</sequence>
<organism evidence="2 3">
    <name type="scientific">Orbilia ellipsospora</name>
    <dbReference type="NCBI Taxonomy" id="2528407"/>
    <lineage>
        <taxon>Eukaryota</taxon>
        <taxon>Fungi</taxon>
        <taxon>Dikarya</taxon>
        <taxon>Ascomycota</taxon>
        <taxon>Pezizomycotina</taxon>
        <taxon>Orbiliomycetes</taxon>
        <taxon>Orbiliales</taxon>
        <taxon>Orbiliaceae</taxon>
        <taxon>Orbilia</taxon>
    </lineage>
</organism>
<keyword evidence="3" id="KW-1185">Reference proteome</keyword>
<keyword evidence="1" id="KW-0732">Signal</keyword>
<reference evidence="2 3" key="1">
    <citation type="submission" date="2019-10" db="EMBL/GenBank/DDBJ databases">
        <authorList>
            <person name="Palmer J.M."/>
        </authorList>
    </citation>
    <scope>NUCLEOTIDE SEQUENCE [LARGE SCALE GENOMIC DNA]</scope>
    <source>
        <strain evidence="2 3">TWF694</strain>
    </source>
</reference>
<dbReference type="AlphaFoldDB" id="A0AAV9X1E6"/>
<dbReference type="Proteomes" id="UP001365542">
    <property type="component" value="Unassembled WGS sequence"/>
</dbReference>
<gene>
    <name evidence="2" type="ORF">TWF694_003336</name>
</gene>
<evidence type="ECO:0000256" key="1">
    <source>
        <dbReference type="SAM" id="SignalP"/>
    </source>
</evidence>
<dbReference type="EMBL" id="JAVHJO010000012">
    <property type="protein sequence ID" value="KAK6532176.1"/>
    <property type="molecule type" value="Genomic_DNA"/>
</dbReference>
<protein>
    <submittedName>
        <fullName evidence="2">Uncharacterized protein</fullName>
    </submittedName>
</protein>
<proteinExistence type="predicted"/>
<evidence type="ECO:0000313" key="3">
    <source>
        <dbReference type="Proteomes" id="UP001365542"/>
    </source>
</evidence>
<name>A0AAV9X1E6_9PEZI</name>